<keyword evidence="3" id="KW-1185">Reference proteome</keyword>
<sequence>MTPRPVLPSFPSPVRSPARLPVGPPRHAYLVETVDGVRHLVLDPTTLKALQAIPGVARVRLAP</sequence>
<feature type="compositionally biased region" description="Pro residues" evidence="1">
    <location>
        <begin position="1"/>
        <end position="11"/>
    </location>
</feature>
<comment type="caution">
    <text evidence="2">The sequence shown here is derived from an EMBL/GenBank/DDBJ whole genome shotgun (WGS) entry which is preliminary data.</text>
</comment>
<name>A0A512HC01_9PROT</name>
<evidence type="ECO:0000313" key="2">
    <source>
        <dbReference type="EMBL" id="GEO82910.1"/>
    </source>
</evidence>
<organism evidence="2 3">
    <name type="scientific">Pararhodospirillum oryzae</name>
    <dbReference type="NCBI Taxonomy" id="478448"/>
    <lineage>
        <taxon>Bacteria</taxon>
        <taxon>Pseudomonadati</taxon>
        <taxon>Pseudomonadota</taxon>
        <taxon>Alphaproteobacteria</taxon>
        <taxon>Rhodospirillales</taxon>
        <taxon>Rhodospirillaceae</taxon>
        <taxon>Pararhodospirillum</taxon>
    </lineage>
</organism>
<reference evidence="2 3" key="1">
    <citation type="submission" date="2019-07" db="EMBL/GenBank/DDBJ databases">
        <title>Whole genome shotgun sequence of Rhodospirillum oryzae NBRC 107573.</title>
        <authorList>
            <person name="Hosoyama A."/>
            <person name="Uohara A."/>
            <person name="Ohji S."/>
            <person name="Ichikawa N."/>
        </authorList>
    </citation>
    <scope>NUCLEOTIDE SEQUENCE [LARGE SCALE GENOMIC DNA]</scope>
    <source>
        <strain evidence="2 3">NBRC 107573</strain>
    </source>
</reference>
<evidence type="ECO:0000256" key="1">
    <source>
        <dbReference type="SAM" id="MobiDB-lite"/>
    </source>
</evidence>
<dbReference type="EMBL" id="BJZO01000128">
    <property type="protein sequence ID" value="GEO82910.1"/>
    <property type="molecule type" value="Genomic_DNA"/>
</dbReference>
<protein>
    <submittedName>
        <fullName evidence="2">Uncharacterized protein</fullName>
    </submittedName>
</protein>
<gene>
    <name evidence="2" type="ORF">ROR02_30410</name>
</gene>
<dbReference type="Proteomes" id="UP000321567">
    <property type="component" value="Unassembled WGS sequence"/>
</dbReference>
<proteinExistence type="predicted"/>
<dbReference type="RefSeq" id="WP_147164940.1">
    <property type="nucleotide sequence ID" value="NZ_BJZO01000128.1"/>
</dbReference>
<accession>A0A512HC01</accession>
<feature type="region of interest" description="Disordered" evidence="1">
    <location>
        <begin position="1"/>
        <end position="22"/>
    </location>
</feature>
<evidence type="ECO:0000313" key="3">
    <source>
        <dbReference type="Proteomes" id="UP000321567"/>
    </source>
</evidence>
<dbReference type="AlphaFoldDB" id="A0A512HC01"/>